<proteinExistence type="predicted"/>
<organism evidence="1 2">
    <name type="scientific">Mobilicoccus pelagius NBRC 104925</name>
    <dbReference type="NCBI Taxonomy" id="1089455"/>
    <lineage>
        <taxon>Bacteria</taxon>
        <taxon>Bacillati</taxon>
        <taxon>Actinomycetota</taxon>
        <taxon>Actinomycetes</taxon>
        <taxon>Micrococcales</taxon>
        <taxon>Dermatophilaceae</taxon>
        <taxon>Mobilicoccus</taxon>
    </lineage>
</organism>
<comment type="caution">
    <text evidence="1">The sequence shown here is derived from an EMBL/GenBank/DDBJ whole genome shotgun (WGS) entry which is preliminary data.</text>
</comment>
<evidence type="ECO:0000313" key="2">
    <source>
        <dbReference type="Proteomes" id="UP000004367"/>
    </source>
</evidence>
<evidence type="ECO:0000313" key="1">
    <source>
        <dbReference type="EMBL" id="GAB49749.1"/>
    </source>
</evidence>
<reference evidence="1 2" key="1">
    <citation type="submission" date="2012-02" db="EMBL/GenBank/DDBJ databases">
        <title>Whole genome shotgun sequence of Mobilicoccus pelagius NBRC 104925.</title>
        <authorList>
            <person name="Yoshida Y."/>
            <person name="Hosoyama A."/>
            <person name="Tsuchikane K."/>
            <person name="Katsumata H."/>
            <person name="Yamazaki S."/>
            <person name="Fujita N."/>
        </authorList>
    </citation>
    <scope>NUCLEOTIDE SEQUENCE [LARGE SCALE GENOMIC DNA]</scope>
    <source>
        <strain evidence="1 2">NBRC 104925</strain>
    </source>
</reference>
<gene>
    <name evidence="1" type="ORF">MOPEL_134_00330</name>
</gene>
<name>H5UVJ1_9MICO</name>
<dbReference type="AlphaFoldDB" id="H5UVJ1"/>
<keyword evidence="2" id="KW-1185">Reference proteome</keyword>
<dbReference type="Proteomes" id="UP000004367">
    <property type="component" value="Unassembled WGS sequence"/>
</dbReference>
<sequence>MGRVTDDSLHTSVTMAALAGGTVAAWTALPEYVDGRWKRLAARGALLATSSVGVILADDSDPVPHPERDAKFAVLSRALEDPVQRAAIWLIALVGLSAVSSVQEKALDTAAARFRARGASAPRTSLGLALGAIAAGTQLAPAPKAKD</sequence>
<protein>
    <submittedName>
        <fullName evidence="1">Uncharacterized protein</fullName>
    </submittedName>
</protein>
<dbReference type="EMBL" id="BAFE01000093">
    <property type="protein sequence ID" value="GAB49749.1"/>
    <property type="molecule type" value="Genomic_DNA"/>
</dbReference>
<accession>H5UVJ1</accession>